<feature type="domain" description="Sigma 54 modulation/S30EA ribosomal protein C-terminal" evidence="3">
    <location>
        <begin position="115"/>
        <end position="169"/>
    </location>
</feature>
<dbReference type="InterPro" id="IPR032528">
    <property type="entry name" value="Ribosom_S30AE_C"/>
</dbReference>
<keyword evidence="1 2" id="KW-0810">Translation regulation</keyword>
<protein>
    <recommendedName>
        <fullName evidence="2">Ribosome hibernation promoting factor</fullName>
        <shortName evidence="2">HPF</shortName>
    </recommendedName>
</protein>
<dbReference type="AlphaFoldDB" id="A0A9D1LCR9"/>
<dbReference type="Pfam" id="PF16321">
    <property type="entry name" value="Ribosom_S30AE_C"/>
    <property type="match status" value="1"/>
</dbReference>
<evidence type="ECO:0000256" key="1">
    <source>
        <dbReference type="ARBA" id="ARBA00022845"/>
    </source>
</evidence>
<dbReference type="EMBL" id="DVMW01000028">
    <property type="protein sequence ID" value="HIU35803.1"/>
    <property type="molecule type" value="Genomic_DNA"/>
</dbReference>
<gene>
    <name evidence="4" type="primary">raiA</name>
    <name evidence="2" type="synonym">hpf</name>
    <name evidence="4" type="ORF">IAC53_04245</name>
</gene>
<dbReference type="InterPro" id="IPR036567">
    <property type="entry name" value="RHF-like"/>
</dbReference>
<dbReference type="SUPFAM" id="SSF69754">
    <property type="entry name" value="Ribosome binding protein Y (YfiA homologue)"/>
    <property type="match status" value="1"/>
</dbReference>
<reference evidence="4" key="2">
    <citation type="journal article" date="2021" name="PeerJ">
        <title>Extensive microbial diversity within the chicken gut microbiome revealed by metagenomics and culture.</title>
        <authorList>
            <person name="Gilroy R."/>
            <person name="Ravi A."/>
            <person name="Getino M."/>
            <person name="Pursley I."/>
            <person name="Horton D.L."/>
            <person name="Alikhan N.F."/>
            <person name="Baker D."/>
            <person name="Gharbi K."/>
            <person name="Hall N."/>
            <person name="Watson M."/>
            <person name="Adriaenssens E.M."/>
            <person name="Foster-Nyarko E."/>
            <person name="Jarju S."/>
            <person name="Secka A."/>
            <person name="Antonio M."/>
            <person name="Oren A."/>
            <person name="Chaudhuri R.R."/>
            <person name="La Ragione R."/>
            <person name="Hildebrand F."/>
            <person name="Pallen M.J."/>
        </authorList>
    </citation>
    <scope>NUCLEOTIDE SEQUENCE</scope>
    <source>
        <strain evidence="4">ChiGjej1B1-19959</strain>
    </source>
</reference>
<dbReference type="Gene3D" id="3.30.505.50">
    <property type="entry name" value="Sigma 54 modulation/S30EA ribosomal protein, C-terminal domain"/>
    <property type="match status" value="1"/>
</dbReference>
<reference evidence="4" key="1">
    <citation type="submission" date="2020-10" db="EMBL/GenBank/DDBJ databases">
        <authorList>
            <person name="Gilroy R."/>
        </authorList>
    </citation>
    <scope>NUCLEOTIDE SEQUENCE</scope>
    <source>
        <strain evidence="4">ChiGjej1B1-19959</strain>
    </source>
</reference>
<evidence type="ECO:0000313" key="4">
    <source>
        <dbReference type="EMBL" id="HIU35803.1"/>
    </source>
</evidence>
<evidence type="ECO:0000256" key="2">
    <source>
        <dbReference type="HAMAP-Rule" id="MF_00839"/>
    </source>
</evidence>
<evidence type="ECO:0000313" key="5">
    <source>
        <dbReference type="Proteomes" id="UP000824071"/>
    </source>
</evidence>
<dbReference type="GO" id="GO:0022627">
    <property type="term" value="C:cytosolic small ribosomal subunit"/>
    <property type="evidence" value="ECO:0007669"/>
    <property type="project" value="TreeGrafter"/>
</dbReference>
<dbReference type="GO" id="GO:0045900">
    <property type="term" value="P:negative regulation of translational elongation"/>
    <property type="evidence" value="ECO:0007669"/>
    <property type="project" value="TreeGrafter"/>
</dbReference>
<comment type="subcellular location">
    <subcellularLocation>
        <location evidence="2">Cytoplasm</location>
    </subcellularLocation>
</comment>
<dbReference type="InterPro" id="IPR003489">
    <property type="entry name" value="RHF/RaiA"/>
</dbReference>
<dbReference type="InterPro" id="IPR034694">
    <property type="entry name" value="HPF_long/plastid"/>
</dbReference>
<keyword evidence="2" id="KW-0963">Cytoplasm</keyword>
<name>A0A9D1LCR9_9FIRM</name>
<dbReference type="PANTHER" id="PTHR33231">
    <property type="entry name" value="30S RIBOSOMAL PROTEIN"/>
    <property type="match status" value="1"/>
</dbReference>
<dbReference type="HAMAP" id="MF_00839">
    <property type="entry name" value="HPF"/>
    <property type="match status" value="1"/>
</dbReference>
<dbReference type="Pfam" id="PF02482">
    <property type="entry name" value="Ribosomal_S30AE"/>
    <property type="match status" value="1"/>
</dbReference>
<dbReference type="Gene3D" id="3.30.160.100">
    <property type="entry name" value="Ribosome hibernation promotion factor-like"/>
    <property type="match status" value="1"/>
</dbReference>
<dbReference type="InterPro" id="IPR050574">
    <property type="entry name" value="HPF/YfiA_ribosome-assoc"/>
</dbReference>
<comment type="subunit">
    <text evidence="2">Interacts with 100S ribosomes.</text>
</comment>
<dbReference type="NCBIfam" id="TIGR00741">
    <property type="entry name" value="yfiA"/>
    <property type="match status" value="1"/>
</dbReference>
<dbReference type="CDD" id="cd00552">
    <property type="entry name" value="RaiA"/>
    <property type="match status" value="1"/>
</dbReference>
<proteinExistence type="inferred from homology"/>
<evidence type="ECO:0000259" key="3">
    <source>
        <dbReference type="Pfam" id="PF16321"/>
    </source>
</evidence>
<dbReference type="InterPro" id="IPR038416">
    <property type="entry name" value="Ribosom_S30AE_C_sf"/>
</dbReference>
<dbReference type="PANTHER" id="PTHR33231:SF1">
    <property type="entry name" value="30S RIBOSOMAL PROTEIN"/>
    <property type="match status" value="1"/>
</dbReference>
<organism evidence="4 5">
    <name type="scientific">Candidatus Fimenecus excrementigallinarum</name>
    <dbReference type="NCBI Taxonomy" id="2840816"/>
    <lineage>
        <taxon>Bacteria</taxon>
        <taxon>Bacillati</taxon>
        <taxon>Bacillota</taxon>
        <taxon>Clostridia</taxon>
        <taxon>Candidatus Fimenecus</taxon>
    </lineage>
</organism>
<comment type="similarity">
    <text evidence="2">Belongs to the HPF/YfiA ribosome-associated protein family. Long HPF subfamily.</text>
</comment>
<accession>A0A9D1LCR9</accession>
<comment type="caution">
    <text evidence="4">The sequence shown here is derived from an EMBL/GenBank/DDBJ whole genome shotgun (WGS) entry which is preliminary data.</text>
</comment>
<dbReference type="GO" id="GO:0043024">
    <property type="term" value="F:ribosomal small subunit binding"/>
    <property type="evidence" value="ECO:0007669"/>
    <property type="project" value="TreeGrafter"/>
</dbReference>
<dbReference type="Proteomes" id="UP000824071">
    <property type="component" value="Unassembled WGS sequence"/>
</dbReference>
<sequence length="178" mass="20382">MNITIVGRKCTPRESFKEHAARKLQKVEKFFGPEATAKITATVEKNDKAVEITLQKGGFLFRAQERALDLEDALDACVDSLIRQIRKNKTKLERRLREVSFDEVFNAPQAEPEEEEYDIVRTKTVQLRPQNADEAILQMNMLGHTFYMFLNADTGAVNVVYRRKDGGYSILEPQTEEA</sequence>
<comment type="function">
    <text evidence="2">Required for dimerization of active 70S ribosomes into 100S ribosomes in stationary phase; 100S ribosomes are translationally inactive and sometimes present during exponential growth.</text>
</comment>